<keyword evidence="2" id="KW-0677">Repeat</keyword>
<dbReference type="Proteomes" id="UP000011081">
    <property type="component" value="Unassembled WGS sequence"/>
</dbReference>
<gene>
    <name evidence="8" type="ORF">VCUG_02629</name>
</gene>
<dbReference type="CDD" id="cd06257">
    <property type="entry name" value="DnaJ"/>
    <property type="match status" value="1"/>
</dbReference>
<evidence type="ECO:0000313" key="8">
    <source>
        <dbReference type="EMBL" id="ELA45883.1"/>
    </source>
</evidence>
<dbReference type="InterPro" id="IPR044713">
    <property type="entry name" value="DNJA1/2-like"/>
</dbReference>
<evidence type="ECO:0000256" key="2">
    <source>
        <dbReference type="ARBA" id="ARBA00022737"/>
    </source>
</evidence>
<keyword evidence="3 5" id="KW-0863">Zinc-finger</keyword>
<feature type="domain" description="J" evidence="6">
    <location>
        <begin position="6"/>
        <end position="87"/>
    </location>
</feature>
<reference evidence="9" key="1">
    <citation type="submission" date="2011-03" db="EMBL/GenBank/DDBJ databases">
        <title>The genome sequence of Vavraia culicis strain floridensis.</title>
        <authorList>
            <consortium name="The Broad Institute Genome Sequencing Platform"/>
            <person name="Cuomo C."/>
            <person name="Becnel J."/>
            <person name="Sanscrainte N."/>
            <person name="Young S.K."/>
            <person name="Zeng Q."/>
            <person name="Gargeya S."/>
            <person name="Fitzgerald M."/>
            <person name="Haas B."/>
            <person name="Abouelleil A."/>
            <person name="Alvarado L."/>
            <person name="Arachchi H.M."/>
            <person name="Berlin A."/>
            <person name="Chapman S.B."/>
            <person name="Gearin G."/>
            <person name="Goldberg J."/>
            <person name="Griggs A."/>
            <person name="Gujja S."/>
            <person name="Hansen M."/>
            <person name="Heiman D."/>
            <person name="Howarth C."/>
            <person name="Larimer J."/>
            <person name="Lui A."/>
            <person name="MacDonald P.J.P."/>
            <person name="McCowen C."/>
            <person name="Montmayeur A."/>
            <person name="Murphy C."/>
            <person name="Neiman D."/>
            <person name="Pearson M."/>
            <person name="Priest M."/>
            <person name="Roberts A."/>
            <person name="Saif S."/>
            <person name="Shea T."/>
            <person name="Sisk P."/>
            <person name="Stolte C."/>
            <person name="Sykes S."/>
            <person name="Wortman J."/>
            <person name="Nusbaum C."/>
            <person name="Birren B."/>
        </authorList>
    </citation>
    <scope>NUCLEOTIDE SEQUENCE [LARGE SCALE GENOMIC DNA]</scope>
    <source>
        <strain evidence="9">floridensis</strain>
    </source>
</reference>
<keyword evidence="1 5" id="KW-0479">Metal-binding</keyword>
<evidence type="ECO:0000259" key="6">
    <source>
        <dbReference type="PROSITE" id="PS50076"/>
    </source>
</evidence>
<keyword evidence="9" id="KW-1185">Reference proteome</keyword>
<dbReference type="HOGENOM" id="CLU_017633_0_7_1"/>
<dbReference type="RefSeq" id="XP_008075637.1">
    <property type="nucleotide sequence ID" value="XM_008077446.1"/>
</dbReference>
<name>L2GRJ1_VAVCU</name>
<dbReference type="Pfam" id="PF00684">
    <property type="entry name" value="DnaJ_CXXCXGXG"/>
    <property type="match status" value="1"/>
</dbReference>
<evidence type="ECO:0008006" key="10">
    <source>
        <dbReference type="Google" id="ProtNLM"/>
    </source>
</evidence>
<dbReference type="Pfam" id="PF01556">
    <property type="entry name" value="DnaJ_C"/>
    <property type="match status" value="1"/>
</dbReference>
<dbReference type="CDD" id="cd10719">
    <property type="entry name" value="DnaJ_zf"/>
    <property type="match status" value="1"/>
</dbReference>
<dbReference type="InterPro" id="IPR001305">
    <property type="entry name" value="HSP_DnaJ_Cys-rich_dom"/>
</dbReference>
<dbReference type="PROSITE" id="PS50076">
    <property type="entry name" value="DNAJ_2"/>
    <property type="match status" value="1"/>
</dbReference>
<dbReference type="FunCoup" id="L2GRJ1">
    <property type="interactions" value="252"/>
</dbReference>
<dbReference type="GeneID" id="19880489"/>
<dbReference type="OrthoDB" id="550424at2759"/>
<dbReference type="Gene3D" id="1.10.287.110">
    <property type="entry name" value="DnaJ domain"/>
    <property type="match status" value="1"/>
</dbReference>
<dbReference type="InterPro" id="IPR036869">
    <property type="entry name" value="J_dom_sf"/>
</dbReference>
<keyword evidence="4 5" id="KW-0862">Zinc</keyword>
<dbReference type="PANTHER" id="PTHR43888">
    <property type="entry name" value="DNAJ-LIKE-2, ISOFORM A-RELATED"/>
    <property type="match status" value="1"/>
</dbReference>
<dbReference type="SUPFAM" id="SSF49493">
    <property type="entry name" value="HSP40/DnaJ peptide-binding domain"/>
    <property type="match status" value="2"/>
</dbReference>
<evidence type="ECO:0000256" key="1">
    <source>
        <dbReference type="ARBA" id="ARBA00022723"/>
    </source>
</evidence>
<dbReference type="EMBL" id="GL877493">
    <property type="protein sequence ID" value="ELA45883.1"/>
    <property type="molecule type" value="Genomic_DNA"/>
</dbReference>
<dbReference type="SUPFAM" id="SSF46565">
    <property type="entry name" value="Chaperone J-domain"/>
    <property type="match status" value="1"/>
</dbReference>
<dbReference type="GO" id="GO:0008270">
    <property type="term" value="F:zinc ion binding"/>
    <property type="evidence" value="ECO:0007669"/>
    <property type="project" value="UniProtKB-KW"/>
</dbReference>
<dbReference type="Gene3D" id="2.60.260.20">
    <property type="entry name" value="Urease metallochaperone UreE, N-terminal domain"/>
    <property type="match status" value="2"/>
</dbReference>
<proteinExistence type="predicted"/>
<dbReference type="Pfam" id="PF00226">
    <property type="entry name" value="DnaJ"/>
    <property type="match status" value="1"/>
</dbReference>
<dbReference type="OMA" id="YGMEGMA"/>
<evidence type="ECO:0000259" key="7">
    <source>
        <dbReference type="PROSITE" id="PS51188"/>
    </source>
</evidence>
<dbReference type="CDD" id="cd10747">
    <property type="entry name" value="DnaJ_C"/>
    <property type="match status" value="1"/>
</dbReference>
<dbReference type="GO" id="GO:0030544">
    <property type="term" value="F:Hsp70 protein binding"/>
    <property type="evidence" value="ECO:0007669"/>
    <property type="project" value="InterPro"/>
</dbReference>
<dbReference type="InterPro" id="IPR036410">
    <property type="entry name" value="HSP_DnaJ_Cys-rich_dom_sf"/>
</dbReference>
<dbReference type="InParanoid" id="L2GRJ1"/>
<organism evidence="8 9">
    <name type="scientific">Vavraia culicis (isolate floridensis)</name>
    <name type="common">Microsporidian parasite</name>
    <dbReference type="NCBI Taxonomy" id="948595"/>
    <lineage>
        <taxon>Eukaryota</taxon>
        <taxon>Fungi</taxon>
        <taxon>Fungi incertae sedis</taxon>
        <taxon>Microsporidia</taxon>
        <taxon>Pleistophoridae</taxon>
        <taxon>Vavraia</taxon>
    </lineage>
</organism>
<dbReference type="InterPro" id="IPR008971">
    <property type="entry name" value="HSP40/DnaJ_pept-bd"/>
</dbReference>
<dbReference type="InterPro" id="IPR002939">
    <property type="entry name" value="DnaJ_C"/>
</dbReference>
<dbReference type="VEuPathDB" id="MicrosporidiaDB:VCUG_02629"/>
<dbReference type="SMART" id="SM00271">
    <property type="entry name" value="DnaJ"/>
    <property type="match status" value="1"/>
</dbReference>
<dbReference type="AlphaFoldDB" id="L2GRJ1"/>
<dbReference type="GO" id="GO:0006457">
    <property type="term" value="P:protein folding"/>
    <property type="evidence" value="ECO:0007669"/>
    <property type="project" value="InterPro"/>
</dbReference>
<sequence length="383" mass="42762">MHDNKGYYKLLNLKPGASVSEVKKAYNLMLMKYHPDMGSIAKQLKTIEDEAERNKKFEEINEMCKKLNDAKTVLTDSEKKELYDQGVDENASGYDMSGFDIFEFMGGRRDKGPKKVANTEFHVKFTLKDSFLGRKKTFSVKREVICTACEGRGGEKSTMCATCKGEGEIGIKRQMGLIFSIDRSACPDCRGSGHIVEGPLCSECKGQRYCQKQESVTVTFDKGFKNDDTVVCRGKGDEHVGCIPGDLVLIINIKEDQHFKRVDNHIVTTADIDLYTALVGGTITLRHIDDSVLNVKIDRIKNLREGVIIVKGAGFPGGDLHIIPNFVYGNVKEEELKKVLPCPKLSKNNGVACTGTQGKLPTEKKRNANNFKENIFSQFFRGF</sequence>
<dbReference type="Gene3D" id="2.10.230.10">
    <property type="entry name" value="Heat shock protein DnaJ, cysteine-rich domain"/>
    <property type="match status" value="1"/>
</dbReference>
<feature type="zinc finger region" description="CR-type" evidence="5">
    <location>
        <begin position="133"/>
        <end position="213"/>
    </location>
</feature>
<evidence type="ECO:0000256" key="5">
    <source>
        <dbReference type="PROSITE-ProRule" id="PRU00546"/>
    </source>
</evidence>
<dbReference type="GO" id="GO:0051082">
    <property type="term" value="F:unfolded protein binding"/>
    <property type="evidence" value="ECO:0007669"/>
    <property type="project" value="InterPro"/>
</dbReference>
<dbReference type="STRING" id="948595.L2GRJ1"/>
<evidence type="ECO:0000256" key="4">
    <source>
        <dbReference type="ARBA" id="ARBA00022833"/>
    </source>
</evidence>
<dbReference type="PROSITE" id="PS51188">
    <property type="entry name" value="ZF_CR"/>
    <property type="match status" value="1"/>
</dbReference>
<evidence type="ECO:0000313" key="9">
    <source>
        <dbReference type="Proteomes" id="UP000011081"/>
    </source>
</evidence>
<dbReference type="SUPFAM" id="SSF57938">
    <property type="entry name" value="DnaJ/Hsp40 cysteine-rich domain"/>
    <property type="match status" value="1"/>
</dbReference>
<protein>
    <recommendedName>
        <fullName evidence="10">Chaperone DnaJ</fullName>
    </recommendedName>
</protein>
<feature type="domain" description="CR-type" evidence="7">
    <location>
        <begin position="133"/>
        <end position="213"/>
    </location>
</feature>
<dbReference type="InterPro" id="IPR001623">
    <property type="entry name" value="DnaJ_domain"/>
</dbReference>
<dbReference type="PRINTS" id="PR00625">
    <property type="entry name" value="JDOMAIN"/>
</dbReference>
<accession>L2GRJ1</accession>
<evidence type="ECO:0000256" key="3">
    <source>
        <dbReference type="ARBA" id="ARBA00022771"/>
    </source>
</evidence>